<keyword evidence="2" id="KW-0732">Signal</keyword>
<dbReference type="EMBL" id="KV744812">
    <property type="protein sequence ID" value="OCK85866.1"/>
    <property type="molecule type" value="Genomic_DNA"/>
</dbReference>
<name>A0A8E2EL34_9PEZI</name>
<feature type="chain" id="PRO_5034331600" evidence="2">
    <location>
        <begin position="18"/>
        <end position="343"/>
    </location>
</feature>
<reference evidence="3 4" key="1">
    <citation type="journal article" date="2016" name="Nat. Commun.">
        <title>Ectomycorrhizal ecology is imprinted in the genome of the dominant symbiotic fungus Cenococcum geophilum.</title>
        <authorList>
            <consortium name="DOE Joint Genome Institute"/>
            <person name="Peter M."/>
            <person name="Kohler A."/>
            <person name="Ohm R.A."/>
            <person name="Kuo A."/>
            <person name="Krutzmann J."/>
            <person name="Morin E."/>
            <person name="Arend M."/>
            <person name="Barry K.W."/>
            <person name="Binder M."/>
            <person name="Choi C."/>
            <person name="Clum A."/>
            <person name="Copeland A."/>
            <person name="Grisel N."/>
            <person name="Haridas S."/>
            <person name="Kipfer T."/>
            <person name="LaButti K."/>
            <person name="Lindquist E."/>
            <person name="Lipzen A."/>
            <person name="Maire R."/>
            <person name="Meier B."/>
            <person name="Mihaltcheva S."/>
            <person name="Molinier V."/>
            <person name="Murat C."/>
            <person name="Poggeler S."/>
            <person name="Quandt C.A."/>
            <person name="Sperisen C."/>
            <person name="Tritt A."/>
            <person name="Tisserant E."/>
            <person name="Crous P.W."/>
            <person name="Henrissat B."/>
            <person name="Nehls U."/>
            <person name="Egli S."/>
            <person name="Spatafora J.W."/>
            <person name="Grigoriev I.V."/>
            <person name="Martin F.M."/>
        </authorList>
    </citation>
    <scope>NUCLEOTIDE SEQUENCE [LARGE SCALE GENOMIC DNA]</scope>
    <source>
        <strain evidence="3 4">CBS 459.81</strain>
    </source>
</reference>
<evidence type="ECO:0000256" key="1">
    <source>
        <dbReference type="SAM" id="MobiDB-lite"/>
    </source>
</evidence>
<sequence>MHFASFLLAAFIGAAAAEPMLQWPRHYGGYSPSGVSSSSSSTAPTLSSSSAGVASSSSIVLSSTKGYSSGTGHTPSSTLSSYIPWSSSLVVPTGTGSVSTETLTTYTTTTVCPVTRTSGTQVITTLTTSTITITSCKGGCHHSTVAPTTQQTGSPTGPVVVPTTITTTIWSFCPVSTPVATLGSSTYYSTYLTYSLATKTITTSATVYPSGPAQSIVTPPSKPSSVFTPPANVVSTAIGAPSGSCPGPTTIYSTIYVTAALPASCTTCIKTYTITESGTTTCITVTNWPAPPATASSSIIGTGVSRIPVGTGSSTPHPYSSSKSTWYGSSTGPKPTGGYAMGW</sequence>
<gene>
    <name evidence="3" type="ORF">K432DRAFT_217012</name>
</gene>
<dbReference type="AlphaFoldDB" id="A0A8E2EL34"/>
<accession>A0A8E2EL34</accession>
<protein>
    <submittedName>
        <fullName evidence="3">Uncharacterized protein</fullName>
    </submittedName>
</protein>
<organism evidence="3 4">
    <name type="scientific">Lepidopterella palustris CBS 459.81</name>
    <dbReference type="NCBI Taxonomy" id="1314670"/>
    <lineage>
        <taxon>Eukaryota</taxon>
        <taxon>Fungi</taxon>
        <taxon>Dikarya</taxon>
        <taxon>Ascomycota</taxon>
        <taxon>Pezizomycotina</taxon>
        <taxon>Dothideomycetes</taxon>
        <taxon>Pleosporomycetidae</taxon>
        <taxon>Mytilinidiales</taxon>
        <taxon>Argynnaceae</taxon>
        <taxon>Lepidopterella</taxon>
    </lineage>
</organism>
<dbReference type="Proteomes" id="UP000250266">
    <property type="component" value="Unassembled WGS sequence"/>
</dbReference>
<feature type="signal peptide" evidence="2">
    <location>
        <begin position="1"/>
        <end position="17"/>
    </location>
</feature>
<evidence type="ECO:0000313" key="3">
    <source>
        <dbReference type="EMBL" id="OCK85866.1"/>
    </source>
</evidence>
<feature type="region of interest" description="Disordered" evidence="1">
    <location>
        <begin position="310"/>
        <end position="329"/>
    </location>
</feature>
<keyword evidence="4" id="KW-1185">Reference proteome</keyword>
<evidence type="ECO:0000313" key="4">
    <source>
        <dbReference type="Proteomes" id="UP000250266"/>
    </source>
</evidence>
<proteinExistence type="predicted"/>
<evidence type="ECO:0000256" key="2">
    <source>
        <dbReference type="SAM" id="SignalP"/>
    </source>
</evidence>